<proteinExistence type="predicted"/>
<reference evidence="1 2" key="1">
    <citation type="journal article" date="2021" name="Elife">
        <title>Chloroplast acquisition without the gene transfer in kleptoplastic sea slugs, Plakobranchus ocellatus.</title>
        <authorList>
            <person name="Maeda T."/>
            <person name="Takahashi S."/>
            <person name="Yoshida T."/>
            <person name="Shimamura S."/>
            <person name="Takaki Y."/>
            <person name="Nagai Y."/>
            <person name="Toyoda A."/>
            <person name="Suzuki Y."/>
            <person name="Arimoto A."/>
            <person name="Ishii H."/>
            <person name="Satoh N."/>
            <person name="Nishiyama T."/>
            <person name="Hasebe M."/>
            <person name="Maruyama T."/>
            <person name="Minagawa J."/>
            <person name="Obokata J."/>
            <person name="Shigenobu S."/>
        </authorList>
    </citation>
    <scope>NUCLEOTIDE SEQUENCE [LARGE SCALE GENOMIC DNA]</scope>
</reference>
<dbReference type="Proteomes" id="UP000762676">
    <property type="component" value="Unassembled WGS sequence"/>
</dbReference>
<keyword evidence="2" id="KW-1185">Reference proteome</keyword>
<evidence type="ECO:0000313" key="1">
    <source>
        <dbReference type="EMBL" id="GFR71242.1"/>
    </source>
</evidence>
<sequence length="78" mass="9262">MRYGPCHFQEIPHQDCNLKEKRCRQQRESLSRCRGPRHDKAMAGREAVYPLEVRRAPPSLPRLNLLGFYRETPVTRRT</sequence>
<evidence type="ECO:0000313" key="2">
    <source>
        <dbReference type="Proteomes" id="UP000762676"/>
    </source>
</evidence>
<name>A0AAV4FCU7_9GAST</name>
<comment type="caution">
    <text evidence="1">The sequence shown here is derived from an EMBL/GenBank/DDBJ whole genome shotgun (WGS) entry which is preliminary data.</text>
</comment>
<protein>
    <submittedName>
        <fullName evidence="1">Uncharacterized protein</fullName>
    </submittedName>
</protein>
<gene>
    <name evidence="1" type="ORF">ElyMa_003806600</name>
</gene>
<dbReference type="EMBL" id="BMAT01007787">
    <property type="protein sequence ID" value="GFR71242.1"/>
    <property type="molecule type" value="Genomic_DNA"/>
</dbReference>
<accession>A0AAV4FCU7</accession>
<organism evidence="1 2">
    <name type="scientific">Elysia marginata</name>
    <dbReference type="NCBI Taxonomy" id="1093978"/>
    <lineage>
        <taxon>Eukaryota</taxon>
        <taxon>Metazoa</taxon>
        <taxon>Spiralia</taxon>
        <taxon>Lophotrochozoa</taxon>
        <taxon>Mollusca</taxon>
        <taxon>Gastropoda</taxon>
        <taxon>Heterobranchia</taxon>
        <taxon>Euthyneura</taxon>
        <taxon>Panpulmonata</taxon>
        <taxon>Sacoglossa</taxon>
        <taxon>Placobranchoidea</taxon>
        <taxon>Plakobranchidae</taxon>
        <taxon>Elysia</taxon>
    </lineage>
</organism>
<dbReference type="AlphaFoldDB" id="A0AAV4FCU7"/>